<protein>
    <recommendedName>
        <fullName evidence="11">Adenylyltransferase and sulfurtransferase MOCS3 homolog</fullName>
    </recommendedName>
    <alternativeName>
        <fullName evidence="11">UBA4 homolog</fullName>
    </alternativeName>
    <alternativeName>
        <fullName evidence="11">Ubiquitin-like protein activator 4 homolog</fullName>
    </alternativeName>
    <domain>
        <recommendedName>
            <fullName evidence="11">Adenylyltransferase</fullName>
            <ecNumber evidence="11">2.7.7.-</ecNumber>
        </recommendedName>
    </domain>
    <domain>
        <recommendedName>
            <fullName evidence="11">Sulfurtransferase</fullName>
            <ecNumber evidence="11">2.8.1.-</ecNumber>
        </recommendedName>
    </domain>
</protein>
<dbReference type="SUPFAM" id="SSF69572">
    <property type="entry name" value="Activating enzymes of the ubiquitin-like proteins"/>
    <property type="match status" value="1"/>
</dbReference>
<keyword evidence="10 11" id="KW-0511">Multifunctional enzyme</keyword>
<dbReference type="InterPro" id="IPR045886">
    <property type="entry name" value="ThiF/MoeB/HesA"/>
</dbReference>
<sequence>MSDFASQSSHSLTASEIGRYSRQLIVEELGVKGQERLRDASVLIVGAGGLGCPVAMYLAAAGVGKLGVVDHDDVSIDNLHRQVLHSESSVDTPKAHSIQTALNRLNSSVTVVPYCMQLTSKNALNIIKDYDIVADCSDNAATRYLVNDACVLTGKPLVSGSALRWEGQLTVYHNGKDCPCYRCIYPEPPRPDMVTNCADGGVIGPVVGVIGSMQALEVIKVVTGVGSSFAGNLFLFDGLMGRTRSIKLRSRREDCLVCGHQPTVTELIDYELMCGSGACDKIRPLKLLAPSERMLATEYAEKRRQGSHKGTALLDTRPVGEFAFCHLPEAINIPLEEMRSLDWAQIAARLPGQSAAQSLTQVVAVCHRGNDSQLAVQLLREKLAAAAVSSDSLSVVDLVGGLEAWAAEVDVAFPRY</sequence>
<feature type="binding site" evidence="11">
    <location>
        <position position="49"/>
    </location>
    <ligand>
        <name>ATP</name>
        <dbReference type="ChEBI" id="CHEBI:30616"/>
    </ligand>
</feature>
<dbReference type="GO" id="GO:0032447">
    <property type="term" value="P:protein urmylation"/>
    <property type="evidence" value="ECO:0007669"/>
    <property type="project" value="TreeGrafter"/>
</dbReference>
<keyword evidence="8 11" id="KW-0067">ATP-binding</keyword>
<evidence type="ECO:0000259" key="12">
    <source>
        <dbReference type="PROSITE" id="PS50206"/>
    </source>
</evidence>
<evidence type="ECO:0000256" key="6">
    <source>
        <dbReference type="ARBA" id="ARBA00022741"/>
    </source>
</evidence>
<feature type="binding site" evidence="11">
    <location>
        <position position="255"/>
    </location>
    <ligand>
        <name>Zn(2+)</name>
        <dbReference type="ChEBI" id="CHEBI:29105"/>
    </ligand>
</feature>
<keyword evidence="5 11" id="KW-0479">Metal-binding</keyword>
<feature type="binding site" evidence="11">
    <location>
        <position position="180"/>
    </location>
    <ligand>
        <name>Zn(2+)</name>
        <dbReference type="ChEBI" id="CHEBI:29105"/>
    </ligand>
</feature>
<evidence type="ECO:0000256" key="2">
    <source>
        <dbReference type="ARBA" id="ARBA00022490"/>
    </source>
</evidence>
<evidence type="ECO:0000256" key="3">
    <source>
        <dbReference type="ARBA" id="ARBA00022679"/>
    </source>
</evidence>
<dbReference type="GO" id="GO:0042292">
    <property type="term" value="F:URM1 activating enzyme activity"/>
    <property type="evidence" value="ECO:0007669"/>
    <property type="project" value="TreeGrafter"/>
</dbReference>
<evidence type="ECO:0000256" key="7">
    <source>
        <dbReference type="ARBA" id="ARBA00022833"/>
    </source>
</evidence>
<dbReference type="GO" id="GO:0002143">
    <property type="term" value="P:tRNA wobble position uridine thiolation"/>
    <property type="evidence" value="ECO:0007669"/>
    <property type="project" value="InterPro"/>
</dbReference>
<dbReference type="Pfam" id="PF00899">
    <property type="entry name" value="ThiF"/>
    <property type="match status" value="1"/>
</dbReference>
<evidence type="ECO:0000256" key="10">
    <source>
        <dbReference type="ARBA" id="ARBA00023268"/>
    </source>
</evidence>
<dbReference type="EC" id="2.8.1.-" evidence="11"/>
<evidence type="ECO:0000256" key="5">
    <source>
        <dbReference type="ARBA" id="ARBA00022723"/>
    </source>
</evidence>
<dbReference type="InterPro" id="IPR028885">
    <property type="entry name" value="MOCS3/Uba4"/>
</dbReference>
<dbReference type="Gene3D" id="3.40.250.10">
    <property type="entry name" value="Rhodanese-like domain"/>
    <property type="match status" value="1"/>
</dbReference>
<dbReference type="Gene3D" id="3.40.50.720">
    <property type="entry name" value="NAD(P)-binding Rossmann-like Domain"/>
    <property type="match status" value="1"/>
</dbReference>
<dbReference type="GO" id="GO:0004792">
    <property type="term" value="F:thiosulfate-cyanide sulfurtransferase activity"/>
    <property type="evidence" value="ECO:0007669"/>
    <property type="project" value="TreeGrafter"/>
</dbReference>
<comment type="cofactor">
    <cofactor evidence="11">
        <name>Zn(2+)</name>
        <dbReference type="ChEBI" id="CHEBI:29105"/>
    </cofactor>
    <text evidence="11">Binds 1 zinc ion per subunit.</text>
</comment>
<dbReference type="EC" id="2.7.7.-" evidence="11"/>
<evidence type="ECO:0000256" key="4">
    <source>
        <dbReference type="ARBA" id="ARBA00022694"/>
    </source>
</evidence>
<evidence type="ECO:0000256" key="11">
    <source>
        <dbReference type="HAMAP-Rule" id="MF_03049"/>
    </source>
</evidence>
<keyword evidence="3 11" id="KW-0808">Transferase</keyword>
<proteinExistence type="inferred from homology"/>
<evidence type="ECO:0000256" key="1">
    <source>
        <dbReference type="ARBA" id="ARBA00004514"/>
    </source>
</evidence>
<dbReference type="CDD" id="cd00757">
    <property type="entry name" value="ThiF_MoeB_HesA_family"/>
    <property type="match status" value="1"/>
</dbReference>
<accession>A0A914W2X4</accession>
<comment type="pathway">
    <text evidence="11">tRNA modification; 5-methoxycarbonylmethyl-2-thiouridine-tRNA biosynthesis.</text>
</comment>
<keyword evidence="7 11" id="KW-0862">Zinc</keyword>
<feature type="binding site" evidence="11">
    <location>
        <position position="183"/>
    </location>
    <ligand>
        <name>Zn(2+)</name>
        <dbReference type="ChEBI" id="CHEBI:29105"/>
    </ligand>
</feature>
<dbReference type="GO" id="GO:0046872">
    <property type="term" value="F:metal ion binding"/>
    <property type="evidence" value="ECO:0007669"/>
    <property type="project" value="UniProtKB-KW"/>
</dbReference>
<evidence type="ECO:0000256" key="9">
    <source>
        <dbReference type="ARBA" id="ARBA00023150"/>
    </source>
</evidence>
<dbReference type="HAMAP" id="MF_03049">
    <property type="entry name" value="MOCS3_Uba4"/>
    <property type="match status" value="1"/>
</dbReference>
<dbReference type="PANTHER" id="PTHR10953">
    <property type="entry name" value="UBIQUITIN-ACTIVATING ENZYME E1"/>
    <property type="match status" value="1"/>
</dbReference>
<feature type="binding site" evidence="11">
    <location>
        <begin position="77"/>
        <end position="81"/>
    </location>
    <ligand>
        <name>ATP</name>
        <dbReference type="ChEBI" id="CHEBI:30616"/>
    </ligand>
</feature>
<feature type="active site" description="Glycyl thioester intermediate; for adenylyltransferase activity" evidence="11">
    <location>
        <position position="197"/>
    </location>
</feature>
<reference evidence="14" key="1">
    <citation type="submission" date="2022-11" db="UniProtKB">
        <authorList>
            <consortium name="WormBaseParasite"/>
        </authorList>
    </citation>
    <scope>IDENTIFICATION</scope>
</reference>
<keyword evidence="6 11" id="KW-0547">Nucleotide-binding</keyword>
<dbReference type="Pfam" id="PF00581">
    <property type="entry name" value="Rhodanese"/>
    <property type="match status" value="1"/>
</dbReference>
<dbReference type="GO" id="GO:0005524">
    <property type="term" value="F:ATP binding"/>
    <property type="evidence" value="ECO:0007669"/>
    <property type="project" value="UniProtKB-KW"/>
</dbReference>
<feature type="active site" description="Cysteine persulfide intermediate; for sulfurtransferase activity" evidence="11">
    <location>
        <position position="366"/>
    </location>
</feature>
<dbReference type="AlphaFoldDB" id="A0A914W2X4"/>
<keyword evidence="4 11" id="KW-0819">tRNA processing</keyword>
<evidence type="ECO:0000256" key="8">
    <source>
        <dbReference type="ARBA" id="ARBA00022840"/>
    </source>
</evidence>
<comment type="subcellular location">
    <subcellularLocation>
        <location evidence="1">Cytoplasm</location>
        <location evidence="1">Cytosol</location>
    </subcellularLocation>
</comment>
<dbReference type="WBParaSite" id="PSAMB.scaffold2933size20494.g19650.t1">
    <property type="protein sequence ID" value="PSAMB.scaffold2933size20494.g19650.t1"/>
    <property type="gene ID" value="PSAMB.scaffold2933size20494.g19650"/>
</dbReference>
<dbReference type="FunFam" id="3.40.50.720:FF:000206">
    <property type="entry name" value="Adenylyltransferase and sulfurtransferase MOCS3"/>
    <property type="match status" value="1"/>
</dbReference>
<feature type="binding site" evidence="11">
    <location>
        <position position="70"/>
    </location>
    <ligand>
        <name>ATP</name>
        <dbReference type="ChEBI" id="CHEBI:30616"/>
    </ligand>
</feature>
<dbReference type="InterPro" id="IPR035985">
    <property type="entry name" value="Ubiquitin-activating_enz"/>
</dbReference>
<organism evidence="13 14">
    <name type="scientific">Plectus sambesii</name>
    <dbReference type="NCBI Taxonomy" id="2011161"/>
    <lineage>
        <taxon>Eukaryota</taxon>
        <taxon>Metazoa</taxon>
        <taxon>Ecdysozoa</taxon>
        <taxon>Nematoda</taxon>
        <taxon>Chromadorea</taxon>
        <taxon>Plectida</taxon>
        <taxon>Plectina</taxon>
        <taxon>Plectoidea</taxon>
        <taxon>Plectidae</taxon>
        <taxon>Plectus</taxon>
    </lineage>
</organism>
<keyword evidence="13" id="KW-1185">Reference proteome</keyword>
<dbReference type="SMART" id="SM00450">
    <property type="entry name" value="RHOD"/>
    <property type="match status" value="1"/>
</dbReference>
<comment type="similarity">
    <text evidence="11">In the N-terminal section; belongs to the HesA/MoeB/ThiF family. UBA4 subfamily.</text>
</comment>
<dbReference type="PROSITE" id="PS50206">
    <property type="entry name" value="RHODANESE_3"/>
    <property type="match status" value="1"/>
</dbReference>
<dbReference type="FunFam" id="3.40.250.10:FF:000014">
    <property type="entry name" value="Adenylyltransferase and sulfurtransferase MOCS3"/>
    <property type="match status" value="1"/>
</dbReference>
<feature type="binding site" evidence="11">
    <location>
        <begin position="138"/>
        <end position="139"/>
    </location>
    <ligand>
        <name>ATP</name>
        <dbReference type="ChEBI" id="CHEBI:30616"/>
    </ligand>
</feature>
<dbReference type="InterPro" id="IPR036873">
    <property type="entry name" value="Rhodanese-like_dom_sf"/>
</dbReference>
<dbReference type="GO" id="GO:0005829">
    <property type="term" value="C:cytosol"/>
    <property type="evidence" value="ECO:0007669"/>
    <property type="project" value="UniProtKB-SubCell"/>
</dbReference>
<keyword evidence="9 11" id="KW-0501">Molybdenum cofactor biosynthesis</keyword>
<dbReference type="InterPro" id="IPR000594">
    <property type="entry name" value="ThiF_NAD_FAD-bd"/>
</dbReference>
<dbReference type="GO" id="GO:0070566">
    <property type="term" value="F:adenylyltransferase activity"/>
    <property type="evidence" value="ECO:0007669"/>
    <property type="project" value="InterPro"/>
</dbReference>
<evidence type="ECO:0000313" key="14">
    <source>
        <dbReference type="WBParaSite" id="PSAMB.scaffold2933size20494.g19650.t1"/>
    </source>
</evidence>
<dbReference type="NCBIfam" id="NF004281">
    <property type="entry name" value="PRK05690.1"/>
    <property type="match status" value="1"/>
</dbReference>
<feature type="domain" description="Rhodanese" evidence="12">
    <location>
        <begin position="307"/>
        <end position="414"/>
    </location>
</feature>
<keyword evidence="2 11" id="KW-0963">Cytoplasm</keyword>
<evidence type="ECO:0000313" key="13">
    <source>
        <dbReference type="Proteomes" id="UP000887566"/>
    </source>
</evidence>
<feature type="binding site" evidence="11">
    <location>
        <position position="94"/>
    </location>
    <ligand>
        <name>ATP</name>
        <dbReference type="ChEBI" id="CHEBI:30616"/>
    </ligand>
</feature>
<dbReference type="Proteomes" id="UP000887566">
    <property type="component" value="Unplaced"/>
</dbReference>
<feature type="binding site" evidence="11">
    <location>
        <position position="258"/>
    </location>
    <ligand>
        <name>Zn(2+)</name>
        <dbReference type="ChEBI" id="CHEBI:29105"/>
    </ligand>
</feature>
<name>A0A914W2X4_9BILA</name>
<dbReference type="PANTHER" id="PTHR10953:SF102">
    <property type="entry name" value="ADENYLYLTRANSFERASE AND SULFURTRANSFERASE MOCS3"/>
    <property type="match status" value="1"/>
</dbReference>
<dbReference type="InterPro" id="IPR001763">
    <property type="entry name" value="Rhodanese-like_dom"/>
</dbReference>
<dbReference type="GO" id="GO:0006777">
    <property type="term" value="P:Mo-molybdopterin cofactor biosynthetic process"/>
    <property type="evidence" value="ECO:0007669"/>
    <property type="project" value="UniProtKB-UniRule"/>
</dbReference>
<comment type="function">
    <text evidence="11">Plays a central role in 2-thiolation of mcm(5)S(2)U at tRNA wobble positions of cytosolic tRNA(Lys), tRNA(Glu) and tRNA(Gln). Acts by mediating the C-terminal thiocarboxylation of the sulfur carrier URM1. Its N-terminus first activates URM1 as acyl-adenylate (-COAMP), then the persulfide sulfur on the catalytic cysteine is transferred to URM1 to form thiocarboxylation (-COSH) of its C-terminus. The reaction probably involves hydrogen sulfide that is generated from the persulfide intermediate and that acts as nucleophile towards URM1. Subsequently, a transient disulfide bond is formed. Does not use thiosulfate as sulfur donor; NFS1 probably acting as a sulfur donor for thiocarboxylation reactions.</text>
</comment>